<organism evidence="1 2">
    <name type="scientific">Rhizopogon vinicolor AM-OR11-026</name>
    <dbReference type="NCBI Taxonomy" id="1314800"/>
    <lineage>
        <taxon>Eukaryota</taxon>
        <taxon>Fungi</taxon>
        <taxon>Dikarya</taxon>
        <taxon>Basidiomycota</taxon>
        <taxon>Agaricomycotina</taxon>
        <taxon>Agaricomycetes</taxon>
        <taxon>Agaricomycetidae</taxon>
        <taxon>Boletales</taxon>
        <taxon>Suillineae</taxon>
        <taxon>Rhizopogonaceae</taxon>
        <taxon>Rhizopogon</taxon>
    </lineage>
</organism>
<evidence type="ECO:0000313" key="2">
    <source>
        <dbReference type="Proteomes" id="UP000092154"/>
    </source>
</evidence>
<dbReference type="EMBL" id="KV448126">
    <property type="protein sequence ID" value="OAX44275.1"/>
    <property type="molecule type" value="Genomic_DNA"/>
</dbReference>
<sequence length="76" mass="8948">MSWHAWTREVPYFYGTQSPISHFGKKDDFNIRLNDVSFSGDGRYLTYSEDDKTITLWIVQDVLPELLVTLHDHTSR</sequence>
<proteinExistence type="predicted"/>
<name>A0A1B7NHB9_9AGAM</name>
<keyword evidence="2" id="KW-1185">Reference proteome</keyword>
<reference evidence="1 2" key="1">
    <citation type="submission" date="2016-06" db="EMBL/GenBank/DDBJ databases">
        <title>Comparative genomics of the ectomycorrhizal sister species Rhizopogon vinicolor and Rhizopogon vesiculosus (Basidiomycota: Boletales) reveals a divergence of the mating type B locus.</title>
        <authorList>
            <consortium name="DOE Joint Genome Institute"/>
            <person name="Mujic A.B."/>
            <person name="Kuo A."/>
            <person name="Tritt A."/>
            <person name="Lipzen A."/>
            <person name="Chen C."/>
            <person name="Johnson J."/>
            <person name="Sharma A."/>
            <person name="Barry K."/>
            <person name="Grigoriev I.V."/>
            <person name="Spatafora J.W."/>
        </authorList>
    </citation>
    <scope>NUCLEOTIDE SEQUENCE [LARGE SCALE GENOMIC DNA]</scope>
    <source>
        <strain evidence="1 2">AM-OR11-026</strain>
    </source>
</reference>
<dbReference type="InterPro" id="IPR015943">
    <property type="entry name" value="WD40/YVTN_repeat-like_dom_sf"/>
</dbReference>
<dbReference type="InParanoid" id="A0A1B7NHB9"/>
<evidence type="ECO:0008006" key="3">
    <source>
        <dbReference type="Google" id="ProtNLM"/>
    </source>
</evidence>
<dbReference type="Proteomes" id="UP000092154">
    <property type="component" value="Unassembled WGS sequence"/>
</dbReference>
<dbReference type="Gene3D" id="2.130.10.10">
    <property type="entry name" value="YVTN repeat-like/Quinoprotein amine dehydrogenase"/>
    <property type="match status" value="1"/>
</dbReference>
<protein>
    <recommendedName>
        <fullName evidence="3">WD40 repeat-like protein</fullName>
    </recommendedName>
</protein>
<accession>A0A1B7NHB9</accession>
<evidence type="ECO:0000313" key="1">
    <source>
        <dbReference type="EMBL" id="OAX44275.1"/>
    </source>
</evidence>
<gene>
    <name evidence="1" type="ORF">K503DRAFT_446915</name>
</gene>
<dbReference type="AlphaFoldDB" id="A0A1B7NHB9"/>